<dbReference type="OrthoDB" id="2266637at2759"/>
<dbReference type="AlphaFoldDB" id="A0A0L0V6R5"/>
<name>A0A0L0V6R5_9BASI</name>
<evidence type="ECO:0008006" key="3">
    <source>
        <dbReference type="Google" id="ProtNLM"/>
    </source>
</evidence>
<protein>
    <recommendedName>
        <fullName evidence="3">Tc1-like transposase DDE domain-containing protein</fullName>
    </recommendedName>
</protein>
<evidence type="ECO:0000313" key="1">
    <source>
        <dbReference type="EMBL" id="KNE94957.1"/>
    </source>
</evidence>
<reference evidence="2" key="1">
    <citation type="submission" date="2014-03" db="EMBL/GenBank/DDBJ databases">
        <title>The Genome Sequence of Puccinia striiformis f. sp. tritici PST-78.</title>
        <authorList>
            <consortium name="The Broad Institute Genome Sequencing Platform"/>
            <person name="Cuomo C."/>
            <person name="Hulbert S."/>
            <person name="Chen X."/>
            <person name="Walker B."/>
            <person name="Young S.K."/>
            <person name="Zeng Q."/>
            <person name="Gargeya S."/>
            <person name="Fitzgerald M."/>
            <person name="Haas B."/>
            <person name="Abouelleil A."/>
            <person name="Alvarado L."/>
            <person name="Arachchi H.M."/>
            <person name="Berlin A.M."/>
            <person name="Chapman S.B."/>
            <person name="Goldberg J."/>
            <person name="Griggs A."/>
            <person name="Gujja S."/>
            <person name="Hansen M."/>
            <person name="Howarth C."/>
            <person name="Imamovic A."/>
            <person name="Larimer J."/>
            <person name="McCowan C."/>
            <person name="Montmayeur A."/>
            <person name="Murphy C."/>
            <person name="Neiman D."/>
            <person name="Pearson M."/>
            <person name="Priest M."/>
            <person name="Roberts A."/>
            <person name="Saif S."/>
            <person name="Shea T."/>
            <person name="Sisk P."/>
            <person name="Sykes S."/>
            <person name="Wortman J."/>
            <person name="Nusbaum C."/>
            <person name="Birren B."/>
        </authorList>
    </citation>
    <scope>NUCLEOTIDE SEQUENCE [LARGE SCALE GENOMIC DNA]</scope>
    <source>
        <strain evidence="2">race PST-78</strain>
    </source>
</reference>
<accession>A0A0L0V6R5</accession>
<dbReference type="Proteomes" id="UP000054564">
    <property type="component" value="Unassembled WGS sequence"/>
</dbReference>
<comment type="caution">
    <text evidence="1">The sequence shown here is derived from an EMBL/GenBank/DDBJ whole genome shotgun (WGS) entry which is preliminary data.</text>
</comment>
<organism evidence="1 2">
    <name type="scientific">Puccinia striiformis f. sp. tritici PST-78</name>
    <dbReference type="NCBI Taxonomy" id="1165861"/>
    <lineage>
        <taxon>Eukaryota</taxon>
        <taxon>Fungi</taxon>
        <taxon>Dikarya</taxon>
        <taxon>Basidiomycota</taxon>
        <taxon>Pucciniomycotina</taxon>
        <taxon>Pucciniomycetes</taxon>
        <taxon>Pucciniales</taxon>
        <taxon>Pucciniaceae</taxon>
        <taxon>Puccinia</taxon>
    </lineage>
</organism>
<dbReference type="EMBL" id="AJIL01000106">
    <property type="protein sequence ID" value="KNE94957.1"/>
    <property type="molecule type" value="Genomic_DNA"/>
</dbReference>
<sequence length="84" mass="9480">MDNAPVHQGERFKEVIGSLKIKAYVRSKQPPNRAALVKEIKRAIPETITPEKSKKFFSHCQRLYRPCAEFGQITGAVLTALPED</sequence>
<proteinExistence type="predicted"/>
<evidence type="ECO:0000313" key="2">
    <source>
        <dbReference type="Proteomes" id="UP000054564"/>
    </source>
</evidence>
<keyword evidence="2" id="KW-1185">Reference proteome</keyword>
<gene>
    <name evidence="1" type="ORF">PSTG_11748</name>
</gene>